<protein>
    <submittedName>
        <fullName evidence="2">Uncharacterized protein</fullName>
    </submittedName>
</protein>
<accession>A0ABQ1BIG4</accession>
<name>A0ABQ1BIG4_9MYCO</name>
<keyword evidence="3" id="KW-1185">Reference proteome</keyword>
<dbReference type="EMBL" id="BLKU01000002">
    <property type="protein sequence ID" value="GFG63502.1"/>
    <property type="molecule type" value="Genomic_DNA"/>
</dbReference>
<keyword evidence="1" id="KW-0812">Transmembrane</keyword>
<gene>
    <name evidence="2" type="ORF">MKUB_09920</name>
</gene>
<proteinExistence type="predicted"/>
<feature type="transmembrane region" description="Helical" evidence="1">
    <location>
        <begin position="21"/>
        <end position="43"/>
    </location>
</feature>
<keyword evidence="1" id="KW-1133">Transmembrane helix</keyword>
<dbReference type="Proteomes" id="UP000465306">
    <property type="component" value="Unassembled WGS sequence"/>
</dbReference>
<evidence type="ECO:0000313" key="3">
    <source>
        <dbReference type="Proteomes" id="UP000465306"/>
    </source>
</evidence>
<sequence length="89" mass="9543">MIMRGLQLLRSTLARPISVGAMLELAMWLAVPYIVIGIAWAFLHAGKVQERQAYWDKLLPAGADIAALGEATVLWPALLLLPGGCSGTD</sequence>
<organism evidence="2 3">
    <name type="scientific">Mycobacterium kubicae</name>
    <dbReference type="NCBI Taxonomy" id="120959"/>
    <lineage>
        <taxon>Bacteria</taxon>
        <taxon>Bacillati</taxon>
        <taxon>Actinomycetota</taxon>
        <taxon>Actinomycetes</taxon>
        <taxon>Mycobacteriales</taxon>
        <taxon>Mycobacteriaceae</taxon>
        <taxon>Mycobacterium</taxon>
        <taxon>Mycobacterium simiae complex</taxon>
    </lineage>
</organism>
<reference evidence="2 3" key="1">
    <citation type="journal article" date="2019" name="Emerg. Microbes Infect.">
        <title>Comprehensive subspecies identification of 175 nontuberculous mycobacteria species based on 7547 genomic profiles.</title>
        <authorList>
            <person name="Matsumoto Y."/>
            <person name="Kinjo T."/>
            <person name="Motooka D."/>
            <person name="Nabeya D."/>
            <person name="Jung N."/>
            <person name="Uechi K."/>
            <person name="Horii T."/>
            <person name="Iida T."/>
            <person name="Fujita J."/>
            <person name="Nakamura S."/>
        </authorList>
    </citation>
    <scope>NUCLEOTIDE SEQUENCE [LARGE SCALE GENOMIC DNA]</scope>
    <source>
        <strain evidence="2 3">JCM 13573</strain>
    </source>
</reference>
<evidence type="ECO:0000313" key="2">
    <source>
        <dbReference type="EMBL" id="GFG63502.1"/>
    </source>
</evidence>
<evidence type="ECO:0000256" key="1">
    <source>
        <dbReference type="SAM" id="Phobius"/>
    </source>
</evidence>
<keyword evidence="1" id="KW-0472">Membrane</keyword>
<comment type="caution">
    <text evidence="2">The sequence shown here is derived from an EMBL/GenBank/DDBJ whole genome shotgun (WGS) entry which is preliminary data.</text>
</comment>